<name>H5TRP1_GORO1</name>
<sequence length="127" mass="13739">MSAPGPTRCETAAVHDALVGRRYRPVNEACVQRDVASALDAAGLSAQAEYRLTRHDRPDFLVCGQIAVEVKIRGSRNDTLRQLARYAHHPDVVAVVLATTSRRLATQMPTSLSGKPLQVTVLPGVLL</sequence>
<dbReference type="EMBL" id="BAFB01000202">
    <property type="protein sequence ID" value="GAB36149.1"/>
    <property type="molecule type" value="Genomic_DNA"/>
</dbReference>
<protein>
    <recommendedName>
        <fullName evidence="3">DUF4143 domain-containing protein</fullName>
    </recommendedName>
</protein>
<dbReference type="AlphaFoldDB" id="H5TRP1"/>
<reference evidence="1" key="1">
    <citation type="submission" date="2012-02" db="EMBL/GenBank/DDBJ databases">
        <title>Whole genome shotgun sequence of Gordonia otitidis NBRC 100426.</title>
        <authorList>
            <person name="Yoshida I."/>
            <person name="Hosoyama A."/>
            <person name="Tsuchikane K."/>
            <person name="Katsumata H."/>
            <person name="Yamazaki S."/>
            <person name="Fujita N."/>
        </authorList>
    </citation>
    <scope>NUCLEOTIDE SEQUENCE [LARGE SCALE GENOMIC DNA]</scope>
    <source>
        <strain evidence="1">NBRC 100426</strain>
    </source>
</reference>
<evidence type="ECO:0000313" key="2">
    <source>
        <dbReference type="Proteomes" id="UP000005038"/>
    </source>
</evidence>
<comment type="caution">
    <text evidence="1">The sequence shown here is derived from an EMBL/GenBank/DDBJ whole genome shotgun (WGS) entry which is preliminary data.</text>
</comment>
<evidence type="ECO:0008006" key="3">
    <source>
        <dbReference type="Google" id="ProtNLM"/>
    </source>
</evidence>
<keyword evidence="2" id="KW-1185">Reference proteome</keyword>
<dbReference type="STRING" id="1108044.GOOTI_202_00050"/>
<proteinExistence type="predicted"/>
<dbReference type="Proteomes" id="UP000005038">
    <property type="component" value="Unassembled WGS sequence"/>
</dbReference>
<evidence type="ECO:0000313" key="1">
    <source>
        <dbReference type="EMBL" id="GAB36149.1"/>
    </source>
</evidence>
<accession>H5TRP1</accession>
<gene>
    <name evidence="1" type="ORF">GOOTI_202_00050</name>
</gene>
<organism evidence="1 2">
    <name type="scientific">Gordonia otitidis (strain DSM 44809 / CCUG 52243 / JCM 12355 / NBRC 100426 / IFM 10032)</name>
    <dbReference type="NCBI Taxonomy" id="1108044"/>
    <lineage>
        <taxon>Bacteria</taxon>
        <taxon>Bacillati</taxon>
        <taxon>Actinomycetota</taxon>
        <taxon>Actinomycetes</taxon>
        <taxon>Mycobacteriales</taxon>
        <taxon>Gordoniaceae</taxon>
        <taxon>Gordonia</taxon>
    </lineage>
</organism>